<proteinExistence type="predicted"/>
<dbReference type="GO" id="GO:0016755">
    <property type="term" value="F:aminoacyltransferase activity"/>
    <property type="evidence" value="ECO:0007669"/>
    <property type="project" value="InterPro"/>
</dbReference>
<reference evidence="1 2" key="1">
    <citation type="journal article" date="2015" name="Nature">
        <title>rRNA introns, odd ribosomes, and small enigmatic genomes across a large radiation of phyla.</title>
        <authorList>
            <person name="Brown C.T."/>
            <person name="Hug L.A."/>
            <person name="Thomas B.C."/>
            <person name="Sharon I."/>
            <person name="Castelle C.J."/>
            <person name="Singh A."/>
            <person name="Wilkins M.J."/>
            <person name="Williams K.H."/>
            <person name="Banfield J.F."/>
        </authorList>
    </citation>
    <scope>NUCLEOTIDE SEQUENCE [LARGE SCALE GENOMIC DNA]</scope>
</reference>
<dbReference type="AlphaFoldDB" id="A0A0G0WX06"/>
<name>A0A0G0WX06_UNCKA</name>
<comment type="caution">
    <text evidence="1">The sequence shown here is derived from an EMBL/GenBank/DDBJ whole genome shotgun (WGS) entry which is preliminary data.</text>
</comment>
<dbReference type="InterPro" id="IPR003447">
    <property type="entry name" value="FEMABX"/>
</dbReference>
<dbReference type="Proteomes" id="UP000034163">
    <property type="component" value="Unassembled WGS sequence"/>
</dbReference>
<dbReference type="Gene3D" id="3.40.630.30">
    <property type="match status" value="1"/>
</dbReference>
<dbReference type="GO" id="GO:0044038">
    <property type="term" value="P:cell wall macromolecule biosynthetic process"/>
    <property type="evidence" value="ECO:0007669"/>
    <property type="project" value="InterPro"/>
</dbReference>
<evidence type="ECO:0000313" key="2">
    <source>
        <dbReference type="Proteomes" id="UP000034163"/>
    </source>
</evidence>
<evidence type="ECO:0008006" key="3">
    <source>
        <dbReference type="Google" id="ProtNLM"/>
    </source>
</evidence>
<accession>A0A0G0WX06</accession>
<sequence length="286" mass="33016">MNEITDIRQSDNWSKYLALYGWKSIKTRNGSILRINGNFLTCRANLQIPSELSSKDLEEIENICRRSDVHILKISPNHKQDVSFLEDRGYKQTNQIELIPNTVFLDLSLGAENLFSLFTRSCRYSINKANRDGCYTEIVRNPTPAETLDFYKTLSLRAKKKKFTILGLKDIQKKVNVFGVDSFICNVFDSKDRLLGTKLFLGHCGGVWGVHSGTTELGQKSTGGYKLLYDCIPYFIPLGYKKMDLGGVSDVRLKNLSKKWEEYSHYKREFNGEVVYYSLPYYKWLF</sequence>
<dbReference type="EMBL" id="LCBS01000004">
    <property type="protein sequence ID" value="KKS17269.1"/>
    <property type="molecule type" value="Genomic_DNA"/>
</dbReference>
<dbReference type="SUPFAM" id="SSF55729">
    <property type="entry name" value="Acyl-CoA N-acyltransferases (Nat)"/>
    <property type="match status" value="1"/>
</dbReference>
<dbReference type="InterPro" id="IPR016181">
    <property type="entry name" value="Acyl_CoA_acyltransferase"/>
</dbReference>
<protein>
    <recommendedName>
        <fullName evidence="3">BioF2-like acetyltransferase domain-containing protein</fullName>
    </recommendedName>
</protein>
<evidence type="ECO:0000313" key="1">
    <source>
        <dbReference type="EMBL" id="KKS17269.1"/>
    </source>
</evidence>
<dbReference type="PROSITE" id="PS51191">
    <property type="entry name" value="FEMABX"/>
    <property type="match status" value="1"/>
</dbReference>
<organism evidence="1 2">
    <name type="scientific">candidate division WWE3 bacterium GW2011_GWB1_41_6</name>
    <dbReference type="NCBI Taxonomy" id="1619112"/>
    <lineage>
        <taxon>Bacteria</taxon>
        <taxon>Katanobacteria</taxon>
    </lineage>
</organism>
<gene>
    <name evidence="1" type="ORF">UU72_C0004G0008</name>
</gene>